<gene>
    <name evidence="3" type="ORF">DJ90_6185</name>
    <name evidence="4" type="ORF">GNQ08_30825</name>
</gene>
<protein>
    <submittedName>
        <fullName evidence="3">Septum formation initiator family protein</fullName>
    </submittedName>
</protein>
<keyword evidence="2" id="KW-0812">Transmembrane</keyword>
<reference evidence="3 5" key="1">
    <citation type="submission" date="2014-04" db="EMBL/GenBank/DDBJ databases">
        <authorList>
            <person name="Bishop-Lilly K.A."/>
            <person name="Broomall S.M."/>
            <person name="Chain P.S."/>
            <person name="Chertkov O."/>
            <person name="Coyne S.R."/>
            <person name="Daligault H.E."/>
            <person name="Davenport K.W."/>
            <person name="Erkkila T."/>
            <person name="Frey K.G."/>
            <person name="Gibbons H.S."/>
            <person name="Gu W."/>
            <person name="Jaissle J."/>
            <person name="Johnson S.L."/>
            <person name="Koroleva G.I."/>
            <person name="Ladner J.T."/>
            <person name="Lo C.-C."/>
            <person name="Minogue T.D."/>
            <person name="Munk C."/>
            <person name="Palacios G.F."/>
            <person name="Redden C.L."/>
            <person name="Rosenzweig C.N."/>
            <person name="Scholz M.B."/>
            <person name="Teshima H."/>
            <person name="Xu Y."/>
        </authorList>
    </citation>
    <scope>NUCLEOTIDE SEQUENCE [LARGE SCALE GENOMIC DNA]</scope>
    <source>
        <strain evidence="3 5">8244</strain>
    </source>
</reference>
<dbReference type="EMBL" id="JMQA01000061">
    <property type="protein sequence ID" value="KFM84968.1"/>
    <property type="molecule type" value="Genomic_DNA"/>
</dbReference>
<keyword evidence="2" id="KW-1133">Transmembrane helix</keyword>
<comment type="caution">
    <text evidence="3">The sequence shown here is derived from an EMBL/GenBank/DDBJ whole genome shotgun (WGS) entry which is preliminary data.</text>
</comment>
<dbReference type="InterPro" id="IPR007060">
    <property type="entry name" value="FtsL/DivIC"/>
</dbReference>
<dbReference type="OrthoDB" id="2382043at2"/>
<evidence type="ECO:0000313" key="5">
    <source>
        <dbReference type="Proteomes" id="UP000029278"/>
    </source>
</evidence>
<dbReference type="Proteomes" id="UP000442469">
    <property type="component" value="Unassembled WGS sequence"/>
</dbReference>
<evidence type="ECO:0000313" key="3">
    <source>
        <dbReference type="EMBL" id="KFM84968.1"/>
    </source>
</evidence>
<dbReference type="PATRIC" id="fig|44252.3.peg.6485"/>
<dbReference type="AlphaFoldDB" id="A0A090XHS1"/>
<evidence type="ECO:0000256" key="1">
    <source>
        <dbReference type="SAM" id="MobiDB-lite"/>
    </source>
</evidence>
<dbReference type="GeneID" id="77010385"/>
<dbReference type="RefSeq" id="WP_051985144.1">
    <property type="nucleotide sequence ID" value="NZ_BGMM01000023.1"/>
</dbReference>
<accession>A0A090XHS1</accession>
<feature type="transmembrane region" description="Helical" evidence="2">
    <location>
        <begin position="29"/>
        <end position="48"/>
    </location>
</feature>
<organism evidence="3 5">
    <name type="scientific">Paenibacillus macerans</name>
    <name type="common">Bacillus macerans</name>
    <dbReference type="NCBI Taxonomy" id="44252"/>
    <lineage>
        <taxon>Bacteria</taxon>
        <taxon>Bacillati</taxon>
        <taxon>Bacillota</taxon>
        <taxon>Bacilli</taxon>
        <taxon>Bacillales</taxon>
        <taxon>Paenibacillaceae</taxon>
        <taxon>Paenibacillus</taxon>
    </lineage>
</organism>
<dbReference type="Proteomes" id="UP000029278">
    <property type="component" value="Unassembled WGS sequence"/>
</dbReference>
<dbReference type="HOGENOM" id="CLU_134863_2_3_9"/>
<sequence length="119" mass="13469">MRAVTTNPKMSKNPRNSQKPGSVGARRRLRLWLGFMIVFLGWAAYTYISQSEEIGEKSQQLAKTQASGKQTEESLNQLKYEVNRLQDPEYIGQIAMKKYGLYKPGEIPVRVSESEAGND</sequence>
<dbReference type="EMBL" id="WNZZ01000054">
    <property type="protein sequence ID" value="MUG26709.1"/>
    <property type="molecule type" value="Genomic_DNA"/>
</dbReference>
<keyword evidence="2" id="KW-0472">Membrane</keyword>
<dbReference type="Pfam" id="PF04977">
    <property type="entry name" value="DivIC"/>
    <property type="match status" value="1"/>
</dbReference>
<name>A0A090XHS1_PAEMA</name>
<evidence type="ECO:0000313" key="6">
    <source>
        <dbReference type="Proteomes" id="UP000442469"/>
    </source>
</evidence>
<evidence type="ECO:0000256" key="2">
    <source>
        <dbReference type="SAM" id="Phobius"/>
    </source>
</evidence>
<reference evidence="4 6" key="2">
    <citation type="submission" date="2019-11" db="EMBL/GenBank/DDBJ databases">
        <title>Draft genome sequences of five Paenibacillus species of dairy origin.</title>
        <authorList>
            <person name="Olajide A.M."/>
            <person name="Chen S."/>
            <person name="Lapointe G."/>
        </authorList>
    </citation>
    <scope>NUCLEOTIDE SEQUENCE [LARGE SCALE GENOMIC DNA]</scope>
    <source>
        <strain evidence="4 6">3CT49</strain>
    </source>
</reference>
<evidence type="ECO:0000313" key="4">
    <source>
        <dbReference type="EMBL" id="MUG26709.1"/>
    </source>
</evidence>
<feature type="region of interest" description="Disordered" evidence="1">
    <location>
        <begin position="1"/>
        <end position="24"/>
    </location>
</feature>
<proteinExistence type="predicted"/>
<feature type="compositionally biased region" description="Polar residues" evidence="1">
    <location>
        <begin position="1"/>
        <end position="20"/>
    </location>
</feature>
<dbReference type="STRING" id="44252.DJ90_6185"/>
<keyword evidence="5" id="KW-1185">Reference proteome</keyword>